<dbReference type="EMBL" id="PFQN01000025">
    <property type="protein sequence ID" value="PJC76865.1"/>
    <property type="molecule type" value="Genomic_DNA"/>
</dbReference>
<feature type="non-terminal residue" evidence="1">
    <location>
        <position position="232"/>
    </location>
</feature>
<dbReference type="Proteomes" id="UP000230384">
    <property type="component" value="Unassembled WGS sequence"/>
</dbReference>
<accession>A0A2M8GHF0</accession>
<proteinExistence type="predicted"/>
<evidence type="ECO:0000313" key="2">
    <source>
        <dbReference type="Proteomes" id="UP000230384"/>
    </source>
</evidence>
<organism evidence="1 2">
    <name type="scientific">Candidatus Shapirobacteria bacterium CG_4_8_14_3_um_filter_39_11</name>
    <dbReference type="NCBI Taxonomy" id="1974875"/>
    <lineage>
        <taxon>Bacteria</taxon>
        <taxon>Candidatus Shapironibacteriota</taxon>
    </lineage>
</organism>
<reference evidence="2" key="1">
    <citation type="submission" date="2017-09" db="EMBL/GenBank/DDBJ databases">
        <title>Depth-based differentiation of microbial function through sediment-hosted aquifers and enrichment of novel symbionts in the deep terrestrial subsurface.</title>
        <authorList>
            <person name="Probst A.J."/>
            <person name="Ladd B."/>
            <person name="Jarett J.K."/>
            <person name="Geller-Mcgrath D.E."/>
            <person name="Sieber C.M.K."/>
            <person name="Emerson J.B."/>
            <person name="Anantharaman K."/>
            <person name="Thomas B.C."/>
            <person name="Malmstrom R."/>
            <person name="Stieglmeier M."/>
            <person name="Klingl A."/>
            <person name="Woyke T."/>
            <person name="Ryan C.M."/>
            <person name="Banfield J.F."/>
        </authorList>
    </citation>
    <scope>NUCLEOTIDE SEQUENCE [LARGE SCALE GENOMIC DNA]</scope>
</reference>
<dbReference type="InterPro" id="IPR025101">
    <property type="entry name" value="DUF4012"/>
</dbReference>
<name>A0A2M8GHF0_9BACT</name>
<comment type="caution">
    <text evidence="1">The sequence shown here is derived from an EMBL/GenBank/DDBJ whole genome shotgun (WGS) entry which is preliminary data.</text>
</comment>
<dbReference type="AlphaFoldDB" id="A0A2M8GHF0"/>
<gene>
    <name evidence="1" type="ORF">CO010_01505</name>
</gene>
<dbReference type="Pfam" id="PF13196">
    <property type="entry name" value="DUF4012"/>
    <property type="match status" value="1"/>
</dbReference>
<protein>
    <submittedName>
        <fullName evidence="1">Uncharacterized protein</fullName>
    </submittedName>
</protein>
<evidence type="ECO:0000313" key="1">
    <source>
        <dbReference type="EMBL" id="PJC76865.1"/>
    </source>
</evidence>
<sequence>MIRKIFGIFILLLLVILLGQTGLALKSLKNLYVGIITNQPAGFDRDYQALRKKIKPWGGALNLIDLIPEITGRNSPKTYYVLLQNNMELRPTGGFMGSYAKIKFENGGMGEIIVQDIYVPDGQIAGHVDPPVPIQMAFKQGWFRLRDANWDPDFPTSAQTVSWFFEKGNEEKAEGMIAVNLNLVEDLFDLTGPIDLVDYGLKVDSENFYQIAQEYAEKDFFAGSTQKANIMS</sequence>